<name>A0A0J8QLA7_COCIT</name>
<proteinExistence type="predicted"/>
<reference evidence="2" key="1">
    <citation type="journal article" date="2010" name="Genome Res.">
        <title>Population genomic sequencing of Coccidioides fungi reveals recent hybridization and transposon control.</title>
        <authorList>
            <person name="Neafsey D.E."/>
            <person name="Barker B.M."/>
            <person name="Sharpton T.J."/>
            <person name="Stajich J.E."/>
            <person name="Park D.J."/>
            <person name="Whiston E."/>
            <person name="Hung C.-Y."/>
            <person name="McMahan C."/>
            <person name="White J."/>
            <person name="Sykes S."/>
            <person name="Heiman D."/>
            <person name="Young S."/>
            <person name="Zeng Q."/>
            <person name="Abouelleil A."/>
            <person name="Aftuck L."/>
            <person name="Bessette D."/>
            <person name="Brown A."/>
            <person name="FitzGerald M."/>
            <person name="Lui A."/>
            <person name="Macdonald J.P."/>
            <person name="Priest M."/>
            <person name="Orbach M.J."/>
            <person name="Galgiani J.N."/>
            <person name="Kirkland T.N."/>
            <person name="Cole G.T."/>
            <person name="Birren B.W."/>
            <person name="Henn M.R."/>
            <person name="Taylor J.W."/>
            <person name="Rounsley S.D."/>
        </authorList>
    </citation>
    <scope>NUCLEOTIDE SEQUENCE [LARGE SCALE GENOMIC DNA]</scope>
    <source>
        <strain evidence="2">RMSCC 3703</strain>
    </source>
</reference>
<gene>
    <name evidence="1" type="ORF">CISG_03444</name>
</gene>
<sequence>MSLLPLVWQHRFCFFSTKEVGSLVQWQDKLDHIILFNTIRSPYIDGFTAQMPPLALAAGGQNRGNTTYITYFSQPSDAPVHLASARKEQVFGPPSRTQAMLGLQPPYLVNTTISHAFPNLLQGLIRRFGRILRYMEIDLSLRQPVTLLVSCHSVAIGADKHIKSARPMCPCHKGYSIKGRLGSEQRGLDVCLMPRGGQLEKYPPAPPFPRSQDRKRNHKLNQYLESALRNVAAVFVQELNGLRMPSIPSSMPQEGLKGTMSWHHSGNLYEPNCGTGSLP</sequence>
<organism evidence="1 2">
    <name type="scientific">Coccidioides immitis RMSCC 3703</name>
    <dbReference type="NCBI Taxonomy" id="454286"/>
    <lineage>
        <taxon>Eukaryota</taxon>
        <taxon>Fungi</taxon>
        <taxon>Dikarya</taxon>
        <taxon>Ascomycota</taxon>
        <taxon>Pezizomycotina</taxon>
        <taxon>Eurotiomycetes</taxon>
        <taxon>Eurotiomycetidae</taxon>
        <taxon>Onygenales</taxon>
        <taxon>Onygenaceae</taxon>
        <taxon>Coccidioides</taxon>
    </lineage>
</organism>
<accession>A0A0J8QLA7</accession>
<dbReference type="EMBL" id="DS268129">
    <property type="protein sequence ID" value="KMU73184.1"/>
    <property type="molecule type" value="Genomic_DNA"/>
</dbReference>
<evidence type="ECO:0000313" key="2">
    <source>
        <dbReference type="Proteomes" id="UP000054559"/>
    </source>
</evidence>
<dbReference type="AlphaFoldDB" id="A0A0J8QLA7"/>
<dbReference type="Proteomes" id="UP000054559">
    <property type="component" value="Unassembled WGS sequence"/>
</dbReference>
<protein>
    <submittedName>
        <fullName evidence="1">Uncharacterized protein</fullName>
    </submittedName>
</protein>
<evidence type="ECO:0000313" key="1">
    <source>
        <dbReference type="EMBL" id="KMU73184.1"/>
    </source>
</evidence>